<dbReference type="Proteomes" id="UP000827092">
    <property type="component" value="Unassembled WGS sequence"/>
</dbReference>
<protein>
    <submittedName>
        <fullName evidence="2">Uncharacterized protein</fullName>
    </submittedName>
</protein>
<keyword evidence="3" id="KW-1185">Reference proteome</keyword>
<gene>
    <name evidence="2" type="ORF">JTE90_021943</name>
</gene>
<keyword evidence="1" id="KW-0472">Membrane</keyword>
<proteinExistence type="predicted"/>
<dbReference type="EMBL" id="JAFNEN010000163">
    <property type="protein sequence ID" value="KAG8191206.1"/>
    <property type="molecule type" value="Genomic_DNA"/>
</dbReference>
<dbReference type="AlphaFoldDB" id="A0AAV6V6A9"/>
<evidence type="ECO:0000313" key="2">
    <source>
        <dbReference type="EMBL" id="KAG8191206.1"/>
    </source>
</evidence>
<evidence type="ECO:0000256" key="1">
    <source>
        <dbReference type="SAM" id="Phobius"/>
    </source>
</evidence>
<sequence>MMESRRSCFTKWSLVSVAILALTDSVFIPLVVYRICYQSTSSFVPSQCVNCPFLALQGYSFSCFGNTAFPRNMTPAQAQCMIQKCQDGVRQTPVYLGRKKRETADEADLSEGKTRELEAEMQVAGQINILVDTEFDYDEMF</sequence>
<reference evidence="2 3" key="1">
    <citation type="journal article" date="2022" name="Nat. Ecol. Evol.">
        <title>A masculinizing supergene underlies an exaggerated male reproductive morph in a spider.</title>
        <authorList>
            <person name="Hendrickx F."/>
            <person name="De Corte Z."/>
            <person name="Sonet G."/>
            <person name="Van Belleghem S.M."/>
            <person name="Kostlbacher S."/>
            <person name="Vangestel C."/>
        </authorList>
    </citation>
    <scope>NUCLEOTIDE SEQUENCE [LARGE SCALE GENOMIC DNA]</scope>
    <source>
        <strain evidence="2">W744_W776</strain>
    </source>
</reference>
<evidence type="ECO:0000313" key="3">
    <source>
        <dbReference type="Proteomes" id="UP000827092"/>
    </source>
</evidence>
<accession>A0AAV6V6A9</accession>
<keyword evidence="1" id="KW-0812">Transmembrane</keyword>
<name>A0AAV6V6A9_9ARAC</name>
<comment type="caution">
    <text evidence="2">The sequence shown here is derived from an EMBL/GenBank/DDBJ whole genome shotgun (WGS) entry which is preliminary data.</text>
</comment>
<keyword evidence="1" id="KW-1133">Transmembrane helix</keyword>
<feature type="transmembrane region" description="Helical" evidence="1">
    <location>
        <begin position="12"/>
        <end position="33"/>
    </location>
</feature>
<organism evidence="2 3">
    <name type="scientific">Oedothorax gibbosus</name>
    <dbReference type="NCBI Taxonomy" id="931172"/>
    <lineage>
        <taxon>Eukaryota</taxon>
        <taxon>Metazoa</taxon>
        <taxon>Ecdysozoa</taxon>
        <taxon>Arthropoda</taxon>
        <taxon>Chelicerata</taxon>
        <taxon>Arachnida</taxon>
        <taxon>Araneae</taxon>
        <taxon>Araneomorphae</taxon>
        <taxon>Entelegynae</taxon>
        <taxon>Araneoidea</taxon>
        <taxon>Linyphiidae</taxon>
        <taxon>Erigoninae</taxon>
        <taxon>Oedothorax</taxon>
    </lineage>
</organism>